<feature type="region of interest" description="Disordered" evidence="2">
    <location>
        <begin position="423"/>
        <end position="447"/>
    </location>
</feature>
<gene>
    <name evidence="3" type="ORF">BWQ96_00664</name>
</gene>
<protein>
    <submittedName>
        <fullName evidence="3">Uncharacterized protein</fullName>
    </submittedName>
</protein>
<sequence>MDDEGATTERKIQERRRPAGIKLDSGLNFGVVPEAQKHETAKPILSMARGNHFVKPFGFVAAVHSPKILKPIPITNKVFISFDDDDVLGAEHMGSIEQLTNPTISFSETSRVSSHYDETNPIQPESEKRNSIGSQQMPVPTFSEQNLVGKRQASINKKLSLGAGDFDHSAEHTNAGCELINIRSQEKGISQSTGLSARKLSSGIRDIDSIPPASIQSIVTPISRRTPIPINANELNETDKGFDPLSDEECIAVSREPTPTKSLSPKRLNSCRELDTDHRTPLSTTHTHFLHNEGTHEPSMRSTTEVAGCHQNRSRDSTVPLTSTKPHQSTADGPPTEQKTKGRKQRPKEHKRTLYIFDRKKRSEGSYGSGENPWFQATPTLAKNTVLETDAGPSVSSSDVQKPALKEKRTKLSKISRAFKGYGKSKHLHRAPSSSDTSSIPSSASNASSVEPLTFSVEVTDERLGNIIQDVVHRKKALDEVLNCMMHVYSRPAEDTLHHLYKYFATGTTMESSIRWITEELRTYEEEDSTGIRSEELKSYRMISRIYRAIVLHVFASGAGHVKRAFLNNTKMRSALLDFFEKDAPRAKSALRSWTDTSAGIFRLFNSFMVDHSSDLTVYISNKPGLLHSIVRKHVSIPEASSFIAKLCAADALSESTQNDLRYGAPNTNGILLLVKEKVLDALIEIFVESCTDFPGQHSHMTSLQRQSNSLWCLKELSIRAATIPKFGKNNCSFNGKLIKRLNTGLDSLTLYSYPDSMRTAIDQALAIISGSEEDDERPLSCHERNNPLTRILSLFADLLGAVLIASESKNIAIRRTVGRIDVRHVQHVLLSKVDALCEIVHRDSANGLTASSRLSILRALRCLFASSERKAWDTLSASRVSEHLLDVLEENRLSTMTHKAVLECVEASMKQKEARILHKQWVQALGNHQGWLNEMKRLAKKLEVEESETEQVRSQLSCVYIEITSILINIAKSVHCKSLSEVFEENGMSLSFMGNLESAVLEIREAQRKSCGGPRPEAQTVSVLASVESLAARLNDVNAV</sequence>
<evidence type="ECO:0000313" key="3">
    <source>
        <dbReference type="EMBL" id="PXF49594.1"/>
    </source>
</evidence>
<dbReference type="AlphaFoldDB" id="A0A2V3J5E2"/>
<feature type="region of interest" description="Disordered" evidence="2">
    <location>
        <begin position="390"/>
        <end position="409"/>
    </location>
</feature>
<feature type="compositionally biased region" description="Polar residues" evidence="2">
    <location>
        <begin position="317"/>
        <end position="331"/>
    </location>
</feature>
<feature type="compositionally biased region" description="Low complexity" evidence="2">
    <location>
        <begin position="431"/>
        <end position="447"/>
    </location>
</feature>
<evidence type="ECO:0000256" key="2">
    <source>
        <dbReference type="SAM" id="MobiDB-lite"/>
    </source>
</evidence>
<feature type="region of interest" description="Disordered" evidence="2">
    <location>
        <begin position="277"/>
        <end position="353"/>
    </location>
</feature>
<dbReference type="OrthoDB" id="5674at2759"/>
<feature type="compositionally biased region" description="Basic residues" evidence="2">
    <location>
        <begin position="341"/>
        <end position="353"/>
    </location>
</feature>
<dbReference type="EMBL" id="NBIV01000004">
    <property type="protein sequence ID" value="PXF49594.1"/>
    <property type="molecule type" value="Genomic_DNA"/>
</dbReference>
<feature type="compositionally biased region" description="Basic and acidic residues" evidence="2">
    <location>
        <begin position="290"/>
        <end position="299"/>
    </location>
</feature>
<reference evidence="3 4" key="1">
    <citation type="journal article" date="2018" name="Mol. Biol. Evol.">
        <title>Analysis of the draft genome of the red seaweed Gracilariopsis chorda provides insights into genome size evolution in Rhodophyta.</title>
        <authorList>
            <person name="Lee J."/>
            <person name="Yang E.C."/>
            <person name="Graf L."/>
            <person name="Yang J.H."/>
            <person name="Qiu H."/>
            <person name="Zel Zion U."/>
            <person name="Chan C.X."/>
            <person name="Stephens T.G."/>
            <person name="Weber A.P.M."/>
            <person name="Boo G.H."/>
            <person name="Boo S.M."/>
            <person name="Kim K.M."/>
            <person name="Shin Y."/>
            <person name="Jung M."/>
            <person name="Lee S.J."/>
            <person name="Yim H.S."/>
            <person name="Lee J.H."/>
            <person name="Bhattacharya D."/>
            <person name="Yoon H.S."/>
        </authorList>
    </citation>
    <scope>NUCLEOTIDE SEQUENCE [LARGE SCALE GENOMIC DNA]</scope>
    <source>
        <strain evidence="3 4">SKKU-2015</strain>
        <tissue evidence="3">Whole body</tissue>
    </source>
</reference>
<evidence type="ECO:0000313" key="4">
    <source>
        <dbReference type="Proteomes" id="UP000247409"/>
    </source>
</evidence>
<keyword evidence="4" id="KW-1185">Reference proteome</keyword>
<organism evidence="3 4">
    <name type="scientific">Gracilariopsis chorda</name>
    <dbReference type="NCBI Taxonomy" id="448386"/>
    <lineage>
        <taxon>Eukaryota</taxon>
        <taxon>Rhodophyta</taxon>
        <taxon>Florideophyceae</taxon>
        <taxon>Rhodymeniophycidae</taxon>
        <taxon>Gracilariales</taxon>
        <taxon>Gracilariaceae</taxon>
        <taxon>Gracilariopsis</taxon>
    </lineage>
</organism>
<evidence type="ECO:0000256" key="1">
    <source>
        <dbReference type="SAM" id="Coils"/>
    </source>
</evidence>
<proteinExistence type="predicted"/>
<feature type="coiled-coil region" evidence="1">
    <location>
        <begin position="929"/>
        <end position="956"/>
    </location>
</feature>
<accession>A0A2V3J5E2</accession>
<comment type="caution">
    <text evidence="3">The sequence shown here is derived from an EMBL/GenBank/DDBJ whole genome shotgun (WGS) entry which is preliminary data.</text>
</comment>
<dbReference type="Proteomes" id="UP000247409">
    <property type="component" value="Unassembled WGS sequence"/>
</dbReference>
<name>A0A2V3J5E2_9FLOR</name>
<keyword evidence="1" id="KW-0175">Coiled coil</keyword>
<feature type="region of interest" description="Disordered" evidence="2">
    <location>
        <begin position="109"/>
        <end position="138"/>
    </location>
</feature>